<comment type="caution">
    <text evidence="5">The sequence shown here is derived from an EMBL/GenBank/DDBJ whole genome shotgun (WGS) entry which is preliminary data.</text>
</comment>
<dbReference type="GO" id="GO:0005737">
    <property type="term" value="C:cytoplasm"/>
    <property type="evidence" value="ECO:0007669"/>
    <property type="project" value="UniProtKB-SubCell"/>
</dbReference>
<gene>
    <name evidence="5" type="ORF">L9F63_020283</name>
</gene>
<dbReference type="CDD" id="cd04093">
    <property type="entry name" value="HBS1_C_III"/>
    <property type="match status" value="1"/>
</dbReference>
<evidence type="ECO:0000256" key="3">
    <source>
        <dbReference type="ARBA" id="ARBA00023134"/>
    </source>
</evidence>
<dbReference type="Gene3D" id="2.40.30.10">
    <property type="entry name" value="Translation factors"/>
    <property type="match status" value="1"/>
</dbReference>
<evidence type="ECO:0000256" key="1">
    <source>
        <dbReference type="ARBA" id="ARBA00004496"/>
    </source>
</evidence>
<dbReference type="GO" id="GO:0005525">
    <property type="term" value="F:GTP binding"/>
    <property type="evidence" value="ECO:0007669"/>
    <property type="project" value="UniProtKB-KW"/>
</dbReference>
<dbReference type="PANTHER" id="PTHR23115">
    <property type="entry name" value="TRANSLATION FACTOR"/>
    <property type="match status" value="1"/>
</dbReference>
<dbReference type="AlphaFoldDB" id="A0AAD7ZSX7"/>
<dbReference type="FunFam" id="2.40.30.10:FF:000035">
    <property type="entry name" value="HBS1-like translational GTPase"/>
    <property type="match status" value="1"/>
</dbReference>
<evidence type="ECO:0000313" key="6">
    <source>
        <dbReference type="Proteomes" id="UP001233999"/>
    </source>
</evidence>
<proteinExistence type="predicted"/>
<sequence length="134" mass="14826">MVQVGDKVLVQPQNEGALIKALSIDDVSVQKCFSRIVVFNIKLPITKGYSVVLHHQSLVEQAVITKLVAQLHKSSGEVVKKRPRCLVRNSNAVVELETSRPVCMELYRDVKELGRFMLRVGGVTIAAGLVTQIF</sequence>
<dbReference type="Proteomes" id="UP001233999">
    <property type="component" value="Unassembled WGS sequence"/>
</dbReference>
<keyword evidence="3" id="KW-0342">GTP-binding</keyword>
<dbReference type="Pfam" id="PF22594">
    <property type="entry name" value="GTP-eEF1A_C"/>
    <property type="match status" value="1"/>
</dbReference>
<evidence type="ECO:0000256" key="2">
    <source>
        <dbReference type="ARBA" id="ARBA00022741"/>
    </source>
</evidence>
<keyword evidence="2" id="KW-0547">Nucleotide-binding</keyword>
<name>A0AAD7ZSX7_DIPPU</name>
<dbReference type="InterPro" id="IPR009001">
    <property type="entry name" value="Transl_elong_EF1A/Init_IF2_C"/>
</dbReference>
<reference evidence="5" key="2">
    <citation type="submission" date="2023-05" db="EMBL/GenBank/DDBJ databases">
        <authorList>
            <person name="Fouks B."/>
        </authorList>
    </citation>
    <scope>NUCLEOTIDE SEQUENCE</scope>
    <source>
        <strain evidence="5">Stay&amp;Tobe</strain>
        <tissue evidence="5">Testes</tissue>
    </source>
</reference>
<dbReference type="EMBL" id="JASPKZ010007212">
    <property type="protein sequence ID" value="KAJ9586086.1"/>
    <property type="molecule type" value="Genomic_DNA"/>
</dbReference>
<reference evidence="5" key="1">
    <citation type="journal article" date="2023" name="IScience">
        <title>Live-bearing cockroach genome reveals convergent evolutionary mechanisms linked to viviparity in insects and beyond.</title>
        <authorList>
            <person name="Fouks B."/>
            <person name="Harrison M.C."/>
            <person name="Mikhailova A.A."/>
            <person name="Marchal E."/>
            <person name="English S."/>
            <person name="Carruthers M."/>
            <person name="Jennings E.C."/>
            <person name="Chiamaka E.L."/>
            <person name="Frigard R.A."/>
            <person name="Pippel M."/>
            <person name="Attardo G.M."/>
            <person name="Benoit J.B."/>
            <person name="Bornberg-Bauer E."/>
            <person name="Tobe S.S."/>
        </authorList>
    </citation>
    <scope>NUCLEOTIDE SEQUENCE</scope>
    <source>
        <strain evidence="5">Stay&amp;Tobe</strain>
    </source>
</reference>
<dbReference type="InterPro" id="IPR050100">
    <property type="entry name" value="TRAFAC_GTPase_members"/>
</dbReference>
<organism evidence="5 6">
    <name type="scientific">Diploptera punctata</name>
    <name type="common">Pacific beetle cockroach</name>
    <dbReference type="NCBI Taxonomy" id="6984"/>
    <lineage>
        <taxon>Eukaryota</taxon>
        <taxon>Metazoa</taxon>
        <taxon>Ecdysozoa</taxon>
        <taxon>Arthropoda</taxon>
        <taxon>Hexapoda</taxon>
        <taxon>Insecta</taxon>
        <taxon>Pterygota</taxon>
        <taxon>Neoptera</taxon>
        <taxon>Polyneoptera</taxon>
        <taxon>Dictyoptera</taxon>
        <taxon>Blattodea</taxon>
        <taxon>Blaberoidea</taxon>
        <taxon>Blaberidae</taxon>
        <taxon>Diplopterinae</taxon>
        <taxon>Diploptera</taxon>
    </lineage>
</organism>
<dbReference type="SUPFAM" id="SSF50465">
    <property type="entry name" value="EF-Tu/eEF-1alpha/eIF2-gamma C-terminal domain"/>
    <property type="match status" value="1"/>
</dbReference>
<accession>A0AAD7ZSX7</accession>
<keyword evidence="6" id="KW-1185">Reference proteome</keyword>
<protein>
    <recommendedName>
        <fullName evidence="4">GTP-eEF1A C-terminal domain-containing protein</fullName>
    </recommendedName>
</protein>
<evidence type="ECO:0000313" key="5">
    <source>
        <dbReference type="EMBL" id="KAJ9586086.1"/>
    </source>
</evidence>
<evidence type="ECO:0000259" key="4">
    <source>
        <dbReference type="Pfam" id="PF22594"/>
    </source>
</evidence>
<feature type="domain" description="GTP-eEF1A C-terminal" evidence="4">
    <location>
        <begin position="35"/>
        <end position="131"/>
    </location>
</feature>
<dbReference type="InterPro" id="IPR054696">
    <property type="entry name" value="GTP-eEF1A_C"/>
</dbReference>
<comment type="subcellular location">
    <subcellularLocation>
        <location evidence="1">Cytoplasm</location>
    </subcellularLocation>
</comment>